<comment type="subcellular location">
    <subcellularLocation>
        <location evidence="1">Cell membrane</location>
        <topology evidence="1">Peripheral membrane protein</topology>
    </subcellularLocation>
</comment>
<dbReference type="InterPro" id="IPR003593">
    <property type="entry name" value="AAA+_ATPase"/>
</dbReference>
<feature type="domain" description="ABC transporter" evidence="8">
    <location>
        <begin position="5"/>
        <end position="249"/>
    </location>
</feature>
<reference evidence="9 10" key="1">
    <citation type="submission" date="2018-10" db="EMBL/GenBank/DDBJ databases">
        <title>Sequencing the genomes of 1000 actinobacteria strains.</title>
        <authorList>
            <person name="Klenk H.-P."/>
        </authorList>
    </citation>
    <scope>NUCLEOTIDE SEQUENCE [LARGE SCALE GENOMIC DNA]</scope>
    <source>
        <strain evidence="9 10">DSM 43800</strain>
    </source>
</reference>
<dbReference type="Proteomes" id="UP000282084">
    <property type="component" value="Unassembled WGS sequence"/>
</dbReference>
<dbReference type="GO" id="GO:0016887">
    <property type="term" value="F:ATP hydrolysis activity"/>
    <property type="evidence" value="ECO:0007669"/>
    <property type="project" value="InterPro"/>
</dbReference>
<dbReference type="PANTHER" id="PTHR43297:SF2">
    <property type="entry name" value="DIPEPTIDE TRANSPORT ATP-BINDING PROTEIN DPPD"/>
    <property type="match status" value="1"/>
</dbReference>
<dbReference type="GO" id="GO:0005524">
    <property type="term" value="F:ATP binding"/>
    <property type="evidence" value="ECO:0007669"/>
    <property type="project" value="UniProtKB-KW"/>
</dbReference>
<evidence type="ECO:0000313" key="10">
    <source>
        <dbReference type="Proteomes" id="UP000282084"/>
    </source>
</evidence>
<dbReference type="GO" id="GO:0015833">
    <property type="term" value="P:peptide transport"/>
    <property type="evidence" value="ECO:0007669"/>
    <property type="project" value="InterPro"/>
</dbReference>
<dbReference type="CDD" id="cd03257">
    <property type="entry name" value="ABC_NikE_OppD_transporters"/>
    <property type="match status" value="2"/>
</dbReference>
<dbReference type="PROSITE" id="PS00211">
    <property type="entry name" value="ABC_TRANSPORTER_1"/>
    <property type="match status" value="2"/>
</dbReference>
<evidence type="ECO:0000256" key="3">
    <source>
        <dbReference type="ARBA" id="ARBA00022448"/>
    </source>
</evidence>
<evidence type="ECO:0000256" key="7">
    <source>
        <dbReference type="ARBA" id="ARBA00023136"/>
    </source>
</evidence>
<protein>
    <submittedName>
        <fullName evidence="9">Peptide/nickel transport system ATP-binding protein</fullName>
    </submittedName>
</protein>
<dbReference type="Pfam" id="PF08352">
    <property type="entry name" value="oligo_HPY"/>
    <property type="match status" value="2"/>
</dbReference>
<evidence type="ECO:0000256" key="5">
    <source>
        <dbReference type="ARBA" id="ARBA00022741"/>
    </source>
</evidence>
<accession>A0A495W4S5</accession>
<evidence type="ECO:0000256" key="2">
    <source>
        <dbReference type="ARBA" id="ARBA00005417"/>
    </source>
</evidence>
<dbReference type="Pfam" id="PF00005">
    <property type="entry name" value="ABC_tran"/>
    <property type="match status" value="2"/>
</dbReference>
<dbReference type="NCBIfam" id="TIGR01727">
    <property type="entry name" value="oligo_HPY"/>
    <property type="match status" value="1"/>
</dbReference>
<dbReference type="NCBIfam" id="NF008453">
    <property type="entry name" value="PRK11308.1"/>
    <property type="match status" value="2"/>
</dbReference>
<dbReference type="InterPro" id="IPR050388">
    <property type="entry name" value="ABC_Ni/Peptide_Import"/>
</dbReference>
<evidence type="ECO:0000256" key="4">
    <source>
        <dbReference type="ARBA" id="ARBA00022475"/>
    </source>
</evidence>
<dbReference type="EMBL" id="RBXO01000001">
    <property type="protein sequence ID" value="RKT55775.1"/>
    <property type="molecule type" value="Genomic_DNA"/>
</dbReference>
<dbReference type="InterPro" id="IPR027417">
    <property type="entry name" value="P-loop_NTPase"/>
</dbReference>
<keyword evidence="10" id="KW-1185">Reference proteome</keyword>
<dbReference type="SUPFAM" id="SSF52540">
    <property type="entry name" value="P-loop containing nucleoside triphosphate hydrolases"/>
    <property type="match status" value="2"/>
</dbReference>
<dbReference type="OrthoDB" id="3169708at2"/>
<dbReference type="RefSeq" id="WP_121007436.1">
    <property type="nucleotide sequence ID" value="NZ_RBXO01000001.1"/>
</dbReference>
<sequence>MTTAVEVSGVTVTVDATGHDIVRDVSFGLDRGEVMGVVGESGSGKSTLALALLGFARRGATITAGRVVVDGLDLLSLPPGELRRARGSRVAYVPQDPATALNPSLSLATQLTEGLRLPRREASARVRRLLEAVDLPADDAFLKRHPRRLSGGQQQRVAIAMAVAAGPRLLVLDEPTTGLDVVTQARVLRMVRELCREHDMAAIYVSHDLAVVAEVADRVTVVYGGEVVESGADRDVLTRAAHPYTRALLAAVPSATRRHRLVPIPGRAPGVGGYRRGCVFAPRCDHAVAECRATRPALVPGPSGTLTRCPRADEVVRAPRVPARAAERRVASDAEPEVLSVSGLHAGHGGRQVLFDVSFGLGRGECLAVVGESGSGKTTMSRCLVGLHEEQEGALAFRGRPIPAAARARDEDTRRGLQYVFQNPYGSLNPHRSVEGSLVVPLRHYFGVSARDSRRRVREALERVEIPARLADRRPAELSGGQRQRVAIARALVCEPEVLLCDEVTSALDVSVQAAVVELLRSLLADGLSMVFVTHDLAVVRSIADRVVVLNGGRVVESGDTDAVLTTPVHPYTRGLVAATLEVPDVLDSAV</sequence>
<dbReference type="InterPro" id="IPR003439">
    <property type="entry name" value="ABC_transporter-like_ATP-bd"/>
</dbReference>
<keyword evidence="7" id="KW-0472">Membrane</keyword>
<evidence type="ECO:0000313" key="9">
    <source>
        <dbReference type="EMBL" id="RKT55775.1"/>
    </source>
</evidence>
<name>A0A495W4S5_9PSEU</name>
<organism evidence="9 10">
    <name type="scientific">Saccharothrix australiensis</name>
    <dbReference type="NCBI Taxonomy" id="2072"/>
    <lineage>
        <taxon>Bacteria</taxon>
        <taxon>Bacillati</taxon>
        <taxon>Actinomycetota</taxon>
        <taxon>Actinomycetes</taxon>
        <taxon>Pseudonocardiales</taxon>
        <taxon>Pseudonocardiaceae</taxon>
        <taxon>Saccharothrix</taxon>
    </lineage>
</organism>
<dbReference type="PANTHER" id="PTHR43297">
    <property type="entry name" value="OLIGOPEPTIDE TRANSPORT ATP-BINDING PROTEIN APPD"/>
    <property type="match status" value="1"/>
</dbReference>
<evidence type="ECO:0000256" key="6">
    <source>
        <dbReference type="ARBA" id="ARBA00022840"/>
    </source>
</evidence>
<keyword evidence="3" id="KW-0813">Transport</keyword>
<keyword evidence="4" id="KW-1003">Cell membrane</keyword>
<dbReference type="GO" id="GO:0005886">
    <property type="term" value="C:plasma membrane"/>
    <property type="evidence" value="ECO:0007669"/>
    <property type="project" value="UniProtKB-SubCell"/>
</dbReference>
<dbReference type="AlphaFoldDB" id="A0A495W4S5"/>
<dbReference type="NCBIfam" id="NF007739">
    <property type="entry name" value="PRK10419.1"/>
    <property type="match status" value="2"/>
</dbReference>
<dbReference type="PROSITE" id="PS50893">
    <property type="entry name" value="ABC_TRANSPORTER_2"/>
    <property type="match status" value="2"/>
</dbReference>
<comment type="similarity">
    <text evidence="2">Belongs to the ABC transporter superfamily.</text>
</comment>
<comment type="caution">
    <text evidence="9">The sequence shown here is derived from an EMBL/GenBank/DDBJ whole genome shotgun (WGS) entry which is preliminary data.</text>
</comment>
<proteinExistence type="inferred from homology"/>
<dbReference type="InterPro" id="IPR013563">
    <property type="entry name" value="Oligopep_ABC_C"/>
</dbReference>
<gene>
    <name evidence="9" type="ORF">C8E97_4462</name>
</gene>
<feature type="domain" description="ABC transporter" evidence="8">
    <location>
        <begin position="339"/>
        <end position="577"/>
    </location>
</feature>
<evidence type="ECO:0000256" key="1">
    <source>
        <dbReference type="ARBA" id="ARBA00004202"/>
    </source>
</evidence>
<dbReference type="SMART" id="SM00382">
    <property type="entry name" value="AAA"/>
    <property type="match status" value="2"/>
</dbReference>
<keyword evidence="6 9" id="KW-0067">ATP-binding</keyword>
<keyword evidence="5" id="KW-0547">Nucleotide-binding</keyword>
<dbReference type="Gene3D" id="3.40.50.300">
    <property type="entry name" value="P-loop containing nucleotide triphosphate hydrolases"/>
    <property type="match status" value="2"/>
</dbReference>
<evidence type="ECO:0000259" key="8">
    <source>
        <dbReference type="PROSITE" id="PS50893"/>
    </source>
</evidence>
<dbReference type="InterPro" id="IPR017871">
    <property type="entry name" value="ABC_transporter-like_CS"/>
</dbReference>